<dbReference type="EC" id="1.5.1.-" evidence="4"/>
<dbReference type="EMBL" id="LK022848">
    <property type="protein sequence ID" value="CDR17615.1"/>
    <property type="molecule type" value="Genomic_DNA"/>
</dbReference>
<dbReference type="RefSeq" id="WP_044580305.1">
    <property type="nucleotide sequence ID" value="NZ_BAABDR010000023.1"/>
</dbReference>
<dbReference type="HOGENOM" id="CLU_059021_1_4_11"/>
<dbReference type="InterPro" id="IPR050268">
    <property type="entry name" value="NADH-dep_flavin_reductase"/>
</dbReference>
<dbReference type="GeneID" id="32471748"/>
<accession>A0A061A456</accession>
<evidence type="ECO:0000259" key="2">
    <source>
        <dbReference type="SMART" id="SM00903"/>
    </source>
</evidence>
<gene>
    <name evidence="4" type="ORF">J2Z30_008636</name>
    <name evidence="3" type="ORF">SIRAN9597</name>
</gene>
<evidence type="ECO:0000313" key="3">
    <source>
        <dbReference type="EMBL" id="CDR17615.1"/>
    </source>
</evidence>
<dbReference type="Proteomes" id="UP000756710">
    <property type="component" value="Unassembled WGS sequence"/>
</dbReference>
<sequence length="166" mass="17392">MVDQFQGLDPAAFRSALARFPSGVTIVTTRSASGTLHGFTASSFAALSLDPPLVLVCLDQGADCSPVFMAAERFIVNIVTPAHAELAIKFATKGENKFAYGAFEFDETGHPLLPDAAAVIGCELEQAVPGGDHVILIGRVDDARTGSGKPVTWYRGGFLHLGESAA</sequence>
<dbReference type="EMBL" id="JAGGLR010000031">
    <property type="protein sequence ID" value="MBP2067570.1"/>
    <property type="molecule type" value="Genomic_DNA"/>
</dbReference>
<dbReference type="Pfam" id="PF01613">
    <property type="entry name" value="Flavin_Reduct"/>
    <property type="match status" value="1"/>
</dbReference>
<evidence type="ECO:0000256" key="1">
    <source>
        <dbReference type="ARBA" id="ARBA00023002"/>
    </source>
</evidence>
<evidence type="ECO:0000313" key="4">
    <source>
        <dbReference type="EMBL" id="MBP2067570.1"/>
    </source>
</evidence>
<proteinExistence type="predicted"/>
<reference evidence="4 5" key="2">
    <citation type="submission" date="2021-03" db="EMBL/GenBank/DDBJ databases">
        <title>Genomic Encyclopedia of Type Strains, Phase IV (KMG-IV): sequencing the most valuable type-strain genomes for metagenomic binning, comparative biology and taxonomic classification.</title>
        <authorList>
            <person name="Goeker M."/>
        </authorList>
    </citation>
    <scope>NUCLEOTIDE SEQUENCE [LARGE SCALE GENOMIC DNA]</scope>
    <source>
        <strain evidence="4 5">DSM 41954</strain>
    </source>
</reference>
<dbReference type="SMART" id="SM00903">
    <property type="entry name" value="Flavin_Reduct"/>
    <property type="match status" value="1"/>
</dbReference>
<keyword evidence="5" id="KW-1185">Reference proteome</keyword>
<dbReference type="InterPro" id="IPR012349">
    <property type="entry name" value="Split_barrel_FMN-bd"/>
</dbReference>
<organism evidence="3">
    <name type="scientific">Streptomyces iranensis</name>
    <dbReference type="NCBI Taxonomy" id="576784"/>
    <lineage>
        <taxon>Bacteria</taxon>
        <taxon>Bacillati</taxon>
        <taxon>Actinomycetota</taxon>
        <taxon>Actinomycetes</taxon>
        <taxon>Kitasatosporales</taxon>
        <taxon>Streptomycetaceae</taxon>
        <taxon>Streptomyces</taxon>
        <taxon>Streptomyces violaceusniger group</taxon>
    </lineage>
</organism>
<dbReference type="PANTHER" id="PTHR30466:SF1">
    <property type="entry name" value="FMN REDUCTASE (NADH) RUTF"/>
    <property type="match status" value="1"/>
</dbReference>
<protein>
    <submittedName>
        <fullName evidence="3">FMN-binding flavin reductase domain protein</fullName>
    </submittedName>
    <submittedName>
        <fullName evidence="4">Flavin reductase ActVB</fullName>
        <ecNumber evidence="4">1.5.1.-</ecNumber>
    </submittedName>
</protein>
<dbReference type="GO" id="GO:0042602">
    <property type="term" value="F:riboflavin reductase (NADPH) activity"/>
    <property type="evidence" value="ECO:0007669"/>
    <property type="project" value="TreeGrafter"/>
</dbReference>
<feature type="domain" description="Flavin reductase like" evidence="2">
    <location>
        <begin position="17"/>
        <end position="160"/>
    </location>
</feature>
<reference evidence="3" key="1">
    <citation type="submission" date="2014-05" db="EMBL/GenBank/DDBJ databases">
        <authorList>
            <person name="Horn Fabian"/>
        </authorList>
    </citation>
    <scope>NUCLEOTIDE SEQUENCE</scope>
</reference>
<dbReference type="PANTHER" id="PTHR30466">
    <property type="entry name" value="FLAVIN REDUCTASE"/>
    <property type="match status" value="1"/>
</dbReference>
<keyword evidence="1 4" id="KW-0560">Oxidoreductase</keyword>
<dbReference type="Gene3D" id="2.30.110.10">
    <property type="entry name" value="Electron Transport, Fmn-binding Protein, Chain A"/>
    <property type="match status" value="1"/>
</dbReference>
<evidence type="ECO:0000313" key="5">
    <source>
        <dbReference type="Proteomes" id="UP000756710"/>
    </source>
</evidence>
<dbReference type="InterPro" id="IPR002563">
    <property type="entry name" value="Flavin_Rdtase-like_dom"/>
</dbReference>
<name>A0A061A456_9ACTN</name>
<dbReference type="GO" id="GO:0010181">
    <property type="term" value="F:FMN binding"/>
    <property type="evidence" value="ECO:0007669"/>
    <property type="project" value="InterPro"/>
</dbReference>
<dbReference type="AlphaFoldDB" id="A0A061A456"/>
<dbReference type="SUPFAM" id="SSF50475">
    <property type="entry name" value="FMN-binding split barrel"/>
    <property type="match status" value="1"/>
</dbReference>